<proteinExistence type="predicted"/>
<evidence type="ECO:0000313" key="2">
    <source>
        <dbReference type="Proteomes" id="UP001172457"/>
    </source>
</evidence>
<evidence type="ECO:0000313" key="1">
    <source>
        <dbReference type="EMBL" id="KAJ9566808.1"/>
    </source>
</evidence>
<protein>
    <submittedName>
        <fullName evidence="1">Uncharacterized protein</fullName>
    </submittedName>
</protein>
<keyword evidence="2" id="KW-1185">Reference proteome</keyword>
<sequence>MLLCYVIRTALKSWSRKMHVIIELVVEKDHRLVKCASTKLIYLLHLVSNLHHYQVNVFYVVIDMQLQEPNHRFNEVNTTLLVCIACLCMRESSTTLGSDTLRAIYTLLALTLSTLWDNTCPSSLRWRGHGLFVKCLFDNLEKILKPLSVL</sequence>
<comment type="caution">
    <text evidence="1">The sequence shown here is derived from an EMBL/GenBank/DDBJ whole genome shotgun (WGS) entry which is preliminary data.</text>
</comment>
<reference evidence="1" key="1">
    <citation type="submission" date="2023-03" db="EMBL/GenBank/DDBJ databases">
        <title>Chromosome-scale reference genome and RAD-based genetic map of yellow starthistle (Centaurea solstitialis) reveal putative structural variation and QTLs associated with invader traits.</title>
        <authorList>
            <person name="Reatini B."/>
            <person name="Cang F.A."/>
            <person name="Jiang Q."/>
            <person name="Mckibben M.T.W."/>
            <person name="Barker M.S."/>
            <person name="Rieseberg L.H."/>
            <person name="Dlugosch K.M."/>
        </authorList>
    </citation>
    <scope>NUCLEOTIDE SEQUENCE</scope>
    <source>
        <strain evidence="1">CAN-66</strain>
        <tissue evidence="1">Leaf</tissue>
    </source>
</reference>
<dbReference type="Proteomes" id="UP001172457">
    <property type="component" value="Chromosome 1"/>
</dbReference>
<name>A0AA38U145_9ASTR</name>
<organism evidence="1 2">
    <name type="scientific">Centaurea solstitialis</name>
    <name type="common">yellow star-thistle</name>
    <dbReference type="NCBI Taxonomy" id="347529"/>
    <lineage>
        <taxon>Eukaryota</taxon>
        <taxon>Viridiplantae</taxon>
        <taxon>Streptophyta</taxon>
        <taxon>Embryophyta</taxon>
        <taxon>Tracheophyta</taxon>
        <taxon>Spermatophyta</taxon>
        <taxon>Magnoliopsida</taxon>
        <taxon>eudicotyledons</taxon>
        <taxon>Gunneridae</taxon>
        <taxon>Pentapetalae</taxon>
        <taxon>asterids</taxon>
        <taxon>campanulids</taxon>
        <taxon>Asterales</taxon>
        <taxon>Asteraceae</taxon>
        <taxon>Carduoideae</taxon>
        <taxon>Cardueae</taxon>
        <taxon>Centaureinae</taxon>
        <taxon>Centaurea</taxon>
    </lineage>
</organism>
<dbReference type="EMBL" id="JARYMX010000001">
    <property type="protein sequence ID" value="KAJ9566808.1"/>
    <property type="molecule type" value="Genomic_DNA"/>
</dbReference>
<accession>A0AA38U145</accession>
<dbReference type="AlphaFoldDB" id="A0AA38U145"/>
<gene>
    <name evidence="1" type="ORF">OSB04_002774</name>
</gene>